<dbReference type="Pfam" id="PF20172">
    <property type="entry name" value="DUF6538"/>
    <property type="match status" value="1"/>
</dbReference>
<evidence type="ECO:0000259" key="6">
    <source>
        <dbReference type="PROSITE" id="PS51898"/>
    </source>
</evidence>
<gene>
    <name evidence="7" type="ORF">KL86DPRO_10601</name>
</gene>
<dbReference type="InterPro" id="IPR013762">
    <property type="entry name" value="Integrase-like_cat_sf"/>
</dbReference>
<sequence length="793" mass="88686">MFLGTAVAPSSPAVTVAASAGKGVPYLFTHHNSPAFRIRIPADLQPCLGKTEYRRSLGRCYASEAKLRALRLATAALEVFAFVREVVLARDKYPLSQRNLIGTTYEGKTFSAGRSTPRPVSGDKMQVAQGETAYEHGYTPLFQGRALGSLTDDEIRTIAETTLLLALKGRQILSTEAGEEAFRRNLGPIPDDPEADAILDEVEEYLANDPTPALPEDDVMGRARRLSENCRKMEEELRVALISGKAHWYTARATERLLRWNGVSTDPETENADAILATPPKASMPFVRAYNEMLKMSMTDAKLGAQTALGEYEAHDAAIIRLEERQEQRREKRRVKVQTQPPTAAAVTPSAATAPEPETPPSGKKLSEAIEEMFRDKSLDGSWKPKVARMERAKFALFQAIVDPDDRLPVSRLSAAHLKRYKTIILQLPANRSKSRAYRDLGTPALIHLAESGGVPPEDRIKVNTIKTYFQSPTAFLNWAATSEYHTNPRIARILQIKAEKQPHEERDPFTDQDVTSLFSAHSFLVGTTAREQNRVARHGKLDSGGKASRFWVPLLGLFTGARLEELSQLHTDDIVLVNRQGDHRRVFVPGVSIPQAIVEAKTAAHGEGKETLCLFINMGKEYQRLKTAASRHYVPLSPVLTDDLAFLDYVGWIFKKAEAARAKGRLPQGDGRLFPELYRRKEEDNFGHQLSKWFNKYRKAVGIAPKKNEPQKNFHSFRHTLSRWCDQNRVMEKSAARHLGHSHDTMTYGRYAPDTLPHILYAEVTKGFSEYARPLLDLEGLKAGYWAGEANR</sequence>
<feature type="coiled-coil region" evidence="4">
    <location>
        <begin position="216"/>
        <end position="243"/>
    </location>
</feature>
<protein>
    <recommendedName>
        <fullName evidence="6">Tyr recombinase domain-containing protein</fullName>
    </recommendedName>
</protein>
<dbReference type="InterPro" id="IPR050090">
    <property type="entry name" value="Tyrosine_recombinase_XerCD"/>
</dbReference>
<name>A0A212J3V7_9DELT</name>
<dbReference type="InterPro" id="IPR002104">
    <property type="entry name" value="Integrase_catalytic"/>
</dbReference>
<feature type="region of interest" description="Disordered" evidence="5">
    <location>
        <begin position="325"/>
        <end position="364"/>
    </location>
</feature>
<dbReference type="SUPFAM" id="SSF56349">
    <property type="entry name" value="DNA breaking-rejoining enzymes"/>
    <property type="match status" value="1"/>
</dbReference>
<dbReference type="InterPro" id="IPR046668">
    <property type="entry name" value="DUF6538"/>
</dbReference>
<feature type="domain" description="Tyr recombinase" evidence="6">
    <location>
        <begin position="523"/>
        <end position="770"/>
    </location>
</feature>
<dbReference type="PANTHER" id="PTHR30349">
    <property type="entry name" value="PHAGE INTEGRASE-RELATED"/>
    <property type="match status" value="1"/>
</dbReference>
<dbReference type="PANTHER" id="PTHR30349:SF41">
    <property type="entry name" value="INTEGRASE_RECOMBINASE PROTEIN MJ0367-RELATED"/>
    <property type="match status" value="1"/>
</dbReference>
<accession>A0A212J3V7</accession>
<dbReference type="PROSITE" id="PS51898">
    <property type="entry name" value="TYR_RECOMBINASE"/>
    <property type="match status" value="1"/>
</dbReference>
<evidence type="ECO:0000256" key="4">
    <source>
        <dbReference type="SAM" id="Coils"/>
    </source>
</evidence>
<organism evidence="7">
    <name type="scientific">uncultured delta proteobacterium</name>
    <dbReference type="NCBI Taxonomy" id="34034"/>
    <lineage>
        <taxon>Bacteria</taxon>
        <taxon>Deltaproteobacteria</taxon>
        <taxon>environmental samples</taxon>
    </lineage>
</organism>
<dbReference type="GO" id="GO:0006310">
    <property type="term" value="P:DNA recombination"/>
    <property type="evidence" value="ECO:0007669"/>
    <property type="project" value="UniProtKB-KW"/>
</dbReference>
<dbReference type="InterPro" id="IPR011010">
    <property type="entry name" value="DNA_brk_join_enz"/>
</dbReference>
<dbReference type="EMBL" id="FLUQ01000001">
    <property type="protein sequence ID" value="SBV93845.1"/>
    <property type="molecule type" value="Genomic_DNA"/>
</dbReference>
<feature type="compositionally biased region" description="Low complexity" evidence="5">
    <location>
        <begin position="337"/>
        <end position="356"/>
    </location>
</feature>
<evidence type="ECO:0000256" key="1">
    <source>
        <dbReference type="ARBA" id="ARBA00008857"/>
    </source>
</evidence>
<dbReference type="GO" id="GO:0003677">
    <property type="term" value="F:DNA binding"/>
    <property type="evidence" value="ECO:0007669"/>
    <property type="project" value="UniProtKB-KW"/>
</dbReference>
<keyword evidence="4" id="KW-0175">Coiled coil</keyword>
<comment type="similarity">
    <text evidence="1">Belongs to the 'phage' integrase family.</text>
</comment>
<dbReference type="AlphaFoldDB" id="A0A212J3V7"/>
<evidence type="ECO:0000313" key="7">
    <source>
        <dbReference type="EMBL" id="SBV93845.1"/>
    </source>
</evidence>
<dbReference type="Gene3D" id="1.10.443.10">
    <property type="entry name" value="Intergrase catalytic core"/>
    <property type="match status" value="1"/>
</dbReference>
<evidence type="ECO:0000256" key="3">
    <source>
        <dbReference type="ARBA" id="ARBA00023172"/>
    </source>
</evidence>
<evidence type="ECO:0000256" key="5">
    <source>
        <dbReference type="SAM" id="MobiDB-lite"/>
    </source>
</evidence>
<dbReference type="GO" id="GO:0015074">
    <property type="term" value="P:DNA integration"/>
    <property type="evidence" value="ECO:0007669"/>
    <property type="project" value="InterPro"/>
</dbReference>
<proteinExistence type="inferred from homology"/>
<keyword evidence="2" id="KW-0238">DNA-binding</keyword>
<reference evidence="7" key="1">
    <citation type="submission" date="2016-04" db="EMBL/GenBank/DDBJ databases">
        <authorList>
            <person name="Evans L.H."/>
            <person name="Alamgir A."/>
            <person name="Owens N."/>
            <person name="Weber N.D."/>
            <person name="Virtaneva K."/>
            <person name="Barbian K."/>
            <person name="Babar A."/>
            <person name="Rosenke K."/>
        </authorList>
    </citation>
    <scope>NUCLEOTIDE SEQUENCE</scope>
    <source>
        <strain evidence="7">86</strain>
    </source>
</reference>
<evidence type="ECO:0000256" key="2">
    <source>
        <dbReference type="ARBA" id="ARBA00023125"/>
    </source>
</evidence>
<keyword evidence="3" id="KW-0233">DNA recombination</keyword>